<organism evidence="4 5">
    <name type="scientific">Tritrichomonas foetus</name>
    <dbReference type="NCBI Taxonomy" id="1144522"/>
    <lineage>
        <taxon>Eukaryota</taxon>
        <taxon>Metamonada</taxon>
        <taxon>Parabasalia</taxon>
        <taxon>Tritrichomonadida</taxon>
        <taxon>Tritrichomonadidae</taxon>
        <taxon>Tritrichomonas</taxon>
    </lineage>
</organism>
<dbReference type="Gene3D" id="3.30.200.20">
    <property type="entry name" value="Phosphorylase Kinase, domain 1"/>
    <property type="match status" value="1"/>
</dbReference>
<dbReference type="PANTHER" id="PTHR24346">
    <property type="entry name" value="MAP/MICROTUBULE AFFINITY-REGULATING KINASE"/>
    <property type="match status" value="1"/>
</dbReference>
<dbReference type="VEuPathDB" id="TrichDB:TRFO_02052"/>
<dbReference type="Pfam" id="PF00069">
    <property type="entry name" value="Pkinase"/>
    <property type="match status" value="2"/>
</dbReference>
<evidence type="ECO:0000259" key="3">
    <source>
        <dbReference type="PROSITE" id="PS50011"/>
    </source>
</evidence>
<accession>A0A1J4JCU8</accession>
<dbReference type="GO" id="GO:0035556">
    <property type="term" value="P:intracellular signal transduction"/>
    <property type="evidence" value="ECO:0007669"/>
    <property type="project" value="TreeGrafter"/>
</dbReference>
<evidence type="ECO:0000313" key="5">
    <source>
        <dbReference type="Proteomes" id="UP000179807"/>
    </source>
</evidence>
<dbReference type="OrthoDB" id="5987198at2759"/>
<dbReference type="GeneID" id="94825168"/>
<dbReference type="EMBL" id="MLAK01001148">
    <property type="protein sequence ID" value="OHS96928.1"/>
    <property type="molecule type" value="Genomic_DNA"/>
</dbReference>
<dbReference type="PANTHER" id="PTHR24346:SF30">
    <property type="entry name" value="MATERNAL EMBRYONIC LEUCINE ZIPPER KINASE"/>
    <property type="match status" value="1"/>
</dbReference>
<keyword evidence="1" id="KW-0547">Nucleotide-binding</keyword>
<dbReference type="RefSeq" id="XP_068350065.1">
    <property type="nucleotide sequence ID" value="XM_068490464.1"/>
</dbReference>
<protein>
    <recommendedName>
        <fullName evidence="3">Protein kinase domain-containing protein</fullName>
    </recommendedName>
</protein>
<dbReference type="AlphaFoldDB" id="A0A1J4JCU8"/>
<dbReference type="InterPro" id="IPR008271">
    <property type="entry name" value="Ser/Thr_kinase_AS"/>
</dbReference>
<feature type="domain" description="Protein kinase" evidence="3">
    <location>
        <begin position="34"/>
        <end position="401"/>
    </location>
</feature>
<dbReference type="GO" id="GO:0005524">
    <property type="term" value="F:ATP binding"/>
    <property type="evidence" value="ECO:0007669"/>
    <property type="project" value="UniProtKB-KW"/>
</dbReference>
<dbReference type="GO" id="GO:0005737">
    <property type="term" value="C:cytoplasm"/>
    <property type="evidence" value="ECO:0007669"/>
    <property type="project" value="TreeGrafter"/>
</dbReference>
<reference evidence="4" key="1">
    <citation type="submission" date="2016-10" db="EMBL/GenBank/DDBJ databases">
        <authorList>
            <person name="Benchimol M."/>
            <person name="Almeida L.G."/>
            <person name="Vasconcelos A.T."/>
            <person name="Perreira-Neves A."/>
            <person name="Rosa I.A."/>
            <person name="Tasca T."/>
            <person name="Bogo M.R."/>
            <person name="de Souza W."/>
        </authorList>
    </citation>
    <scope>NUCLEOTIDE SEQUENCE [LARGE SCALE GENOMIC DNA]</scope>
    <source>
        <strain evidence="4">K</strain>
    </source>
</reference>
<dbReference type="Proteomes" id="UP000179807">
    <property type="component" value="Unassembled WGS sequence"/>
</dbReference>
<dbReference type="GO" id="GO:0004674">
    <property type="term" value="F:protein serine/threonine kinase activity"/>
    <property type="evidence" value="ECO:0007669"/>
    <property type="project" value="TreeGrafter"/>
</dbReference>
<keyword evidence="5" id="KW-1185">Reference proteome</keyword>
<evidence type="ECO:0000256" key="2">
    <source>
        <dbReference type="ARBA" id="ARBA00022840"/>
    </source>
</evidence>
<dbReference type="PROSITE" id="PS50011">
    <property type="entry name" value="PROTEIN_KINASE_DOM"/>
    <property type="match status" value="1"/>
</dbReference>
<proteinExistence type="predicted"/>
<evidence type="ECO:0000313" key="4">
    <source>
        <dbReference type="EMBL" id="OHS96928.1"/>
    </source>
</evidence>
<comment type="caution">
    <text evidence="4">The sequence shown here is derived from an EMBL/GenBank/DDBJ whole genome shotgun (WGS) entry which is preliminary data.</text>
</comment>
<dbReference type="InterPro" id="IPR000719">
    <property type="entry name" value="Prot_kinase_dom"/>
</dbReference>
<dbReference type="SUPFAM" id="SSF56112">
    <property type="entry name" value="Protein kinase-like (PK-like)"/>
    <property type="match status" value="1"/>
</dbReference>
<dbReference type="InterPro" id="IPR011009">
    <property type="entry name" value="Kinase-like_dom_sf"/>
</dbReference>
<dbReference type="Gene3D" id="1.10.510.10">
    <property type="entry name" value="Transferase(Phosphotransferase) domain 1"/>
    <property type="match status" value="2"/>
</dbReference>
<gene>
    <name evidence="4" type="ORF">TRFO_02052</name>
</gene>
<dbReference type="SMART" id="SM00220">
    <property type="entry name" value="S_TKc"/>
    <property type="match status" value="1"/>
</dbReference>
<evidence type="ECO:0000256" key="1">
    <source>
        <dbReference type="ARBA" id="ARBA00022741"/>
    </source>
</evidence>
<dbReference type="PROSITE" id="PS00108">
    <property type="entry name" value="PROTEIN_KINASE_ST"/>
    <property type="match status" value="1"/>
</dbReference>
<keyword evidence="2" id="KW-0067">ATP-binding</keyword>
<sequence length="488" mass="55534">MMMDVSQSKEKSFNQPQSFHRLANSNDKSHLLKFKFERKIGEGSSGLIVLATDLTTGQKCCCKIIPKSIVNFKVDESPSTEKFPSFEIENIPMYEQVSQDDSESGQQNLNEHIRNHSNSRKNCAKSCEENNETAIDVRHLVGEVDALQRLNHPNIPYFIDFIEDEVNFYIFQEYCDGVTLLEFINNRLETDETPSEEEMKTIMRQILQTLAYLHSNNIAHRDLKLENIIVINHQNINFYEKSHNTNYSIFSSIGNFNDIPNDLTFNDHIPFNYYSRRKSFASHLKIKIVDFGLSSNSGNETLLSTFCGSINYTAPEIIKQNPYVGYKADIWSAGVIMYALLIGQLPFYDDNMSTLIFKIVAADFELPSSISDEAQELLRSMMESDPKLRVTACEALSNSYLFPVQEQSHEMFKSLPTMPAMPLETKTKILSITNGPKRNTNQQLLGLGSRGENRTAVIRYKCPKLAGPARLANPKKAIVRPLLPTKFC</sequence>
<name>A0A1J4JCU8_9EUKA</name>